<keyword evidence="6 8" id="KW-0472">Membrane</keyword>
<evidence type="ECO:0000256" key="5">
    <source>
        <dbReference type="ARBA" id="ARBA00023065"/>
    </source>
</evidence>
<name>A0ABU9I9Q5_9SPHN</name>
<feature type="transmembrane region" description="Helical" evidence="8">
    <location>
        <begin position="130"/>
        <end position="151"/>
    </location>
</feature>
<dbReference type="RefSeq" id="WP_341671690.1">
    <property type="nucleotide sequence ID" value="NZ_JBBYHV010000001.1"/>
</dbReference>
<evidence type="ECO:0000256" key="8">
    <source>
        <dbReference type="HAMAP-Rule" id="MF_01521"/>
    </source>
</evidence>
<evidence type="ECO:0000313" key="9">
    <source>
        <dbReference type="EMBL" id="MEL1249149.1"/>
    </source>
</evidence>
<keyword evidence="7 8" id="KW-0464">Manganese</keyword>
<dbReference type="InterPro" id="IPR003810">
    <property type="entry name" value="Mntp/YtaF"/>
</dbReference>
<comment type="function">
    <text evidence="8">Probably functions as a manganese efflux pump.</text>
</comment>
<evidence type="ECO:0000256" key="3">
    <source>
        <dbReference type="ARBA" id="ARBA00022692"/>
    </source>
</evidence>
<sequence length="186" mass="19495">MIALLFLSLALAMDAFAVSLVRGAAGQHSVRRALETGLAFGVAQGVMPMLGWALGSLFLVYIEAFDHWIAFALLAFLGVQLLREGLGNDGDDDDVPPASYSYKALFAAAIATSIDAGAAGLTLDLFGYPPLLSCLVIAAVTTALCVPAYWFAARVGPRLGKRAEVFGGLVLIGLGIRIVAEHTGWL</sequence>
<comment type="similarity">
    <text evidence="8">Belongs to the MntP (TC 9.B.29) family.</text>
</comment>
<keyword evidence="1 8" id="KW-0813">Transport</keyword>
<comment type="caution">
    <text evidence="8">Lacks conserved residue(s) required for the propagation of feature annotation.</text>
</comment>
<feature type="transmembrane region" description="Helical" evidence="8">
    <location>
        <begin position="163"/>
        <end position="180"/>
    </location>
</feature>
<proteinExistence type="inferred from homology"/>
<dbReference type="PANTHER" id="PTHR35529:SF1">
    <property type="entry name" value="MANGANESE EFFLUX PUMP MNTP-RELATED"/>
    <property type="match status" value="1"/>
</dbReference>
<protein>
    <recommendedName>
        <fullName evidence="8">Putative manganese efflux pump MntP</fullName>
    </recommendedName>
</protein>
<feature type="transmembrane region" description="Helical" evidence="8">
    <location>
        <begin position="39"/>
        <end position="61"/>
    </location>
</feature>
<comment type="caution">
    <text evidence="9">The sequence shown here is derived from an EMBL/GenBank/DDBJ whole genome shotgun (WGS) entry which is preliminary data.</text>
</comment>
<evidence type="ECO:0000256" key="4">
    <source>
        <dbReference type="ARBA" id="ARBA00022989"/>
    </source>
</evidence>
<keyword evidence="5 8" id="KW-0406">Ion transport</keyword>
<accession>A0ABU9I9Q5</accession>
<keyword evidence="3 8" id="KW-0812">Transmembrane</keyword>
<evidence type="ECO:0000256" key="7">
    <source>
        <dbReference type="ARBA" id="ARBA00023211"/>
    </source>
</evidence>
<dbReference type="HAMAP" id="MF_01521">
    <property type="entry name" value="MntP_pump"/>
    <property type="match status" value="1"/>
</dbReference>
<evidence type="ECO:0000256" key="6">
    <source>
        <dbReference type="ARBA" id="ARBA00023136"/>
    </source>
</evidence>
<comment type="subcellular location">
    <subcellularLocation>
        <location evidence="8">Cell membrane</location>
        <topology evidence="8">Multi-pass membrane protein</topology>
    </subcellularLocation>
</comment>
<organism evidence="9 10">
    <name type="scientific">Aurantiacibacter gilvus</name>
    <dbReference type="NCBI Taxonomy" id="3139141"/>
    <lineage>
        <taxon>Bacteria</taxon>
        <taxon>Pseudomonadati</taxon>
        <taxon>Pseudomonadota</taxon>
        <taxon>Alphaproteobacteria</taxon>
        <taxon>Sphingomonadales</taxon>
        <taxon>Erythrobacteraceae</taxon>
        <taxon>Aurantiacibacter</taxon>
    </lineage>
</organism>
<dbReference type="Proteomes" id="UP001497045">
    <property type="component" value="Unassembled WGS sequence"/>
</dbReference>
<evidence type="ECO:0000313" key="10">
    <source>
        <dbReference type="Proteomes" id="UP001497045"/>
    </source>
</evidence>
<dbReference type="PANTHER" id="PTHR35529">
    <property type="entry name" value="MANGANESE EFFLUX PUMP MNTP-RELATED"/>
    <property type="match status" value="1"/>
</dbReference>
<feature type="transmembrane region" description="Helical" evidence="8">
    <location>
        <begin position="68"/>
        <end position="86"/>
    </location>
</feature>
<evidence type="ECO:0000256" key="2">
    <source>
        <dbReference type="ARBA" id="ARBA00022475"/>
    </source>
</evidence>
<dbReference type="InterPro" id="IPR022929">
    <property type="entry name" value="Put_MntP"/>
</dbReference>
<dbReference type="Pfam" id="PF02659">
    <property type="entry name" value="Mntp"/>
    <property type="match status" value="1"/>
</dbReference>
<dbReference type="EMBL" id="JBBYHV010000001">
    <property type="protein sequence ID" value="MEL1249149.1"/>
    <property type="molecule type" value="Genomic_DNA"/>
</dbReference>
<reference evidence="9 10" key="1">
    <citation type="submission" date="2024-04" db="EMBL/GenBank/DDBJ databases">
        <title>Aurantiacibacter sp. DGU6 16S ribosomal RNA gene Genome sequencing and assembly.</title>
        <authorList>
            <person name="Park S."/>
        </authorList>
    </citation>
    <scope>NUCLEOTIDE SEQUENCE [LARGE SCALE GENOMIC DNA]</scope>
    <source>
        <strain evidence="9 10">DGU6</strain>
    </source>
</reference>
<keyword evidence="10" id="KW-1185">Reference proteome</keyword>
<keyword evidence="2 8" id="KW-1003">Cell membrane</keyword>
<gene>
    <name evidence="8" type="primary">mntP</name>
    <name evidence="9" type="ORF">AAEO60_00535</name>
</gene>
<evidence type="ECO:0000256" key="1">
    <source>
        <dbReference type="ARBA" id="ARBA00022448"/>
    </source>
</evidence>
<keyword evidence="4 8" id="KW-1133">Transmembrane helix</keyword>